<dbReference type="EMBL" id="JARAOO010000002">
    <property type="protein sequence ID" value="KAJ7979939.1"/>
    <property type="molecule type" value="Genomic_DNA"/>
</dbReference>
<reference evidence="8" key="1">
    <citation type="journal article" date="2023" name="Science">
        <title>Elucidation of the pathway for biosynthesis of saponin adjuvants from the soapbark tree.</title>
        <authorList>
            <person name="Reed J."/>
            <person name="Orme A."/>
            <person name="El-Demerdash A."/>
            <person name="Owen C."/>
            <person name="Martin L.B.B."/>
            <person name="Misra R.C."/>
            <person name="Kikuchi S."/>
            <person name="Rejzek M."/>
            <person name="Martin A.C."/>
            <person name="Harkess A."/>
            <person name="Leebens-Mack J."/>
            <person name="Louveau T."/>
            <person name="Stephenson M.J."/>
            <person name="Osbourn A."/>
        </authorList>
    </citation>
    <scope>NUCLEOTIDE SEQUENCE</scope>
    <source>
        <strain evidence="8">S10</strain>
    </source>
</reference>
<feature type="transmembrane region" description="Helical" evidence="7">
    <location>
        <begin position="77"/>
        <end position="93"/>
    </location>
</feature>
<keyword evidence="4 7" id="KW-0812">Transmembrane</keyword>
<evidence type="ECO:0000256" key="1">
    <source>
        <dbReference type="ARBA" id="ARBA00002501"/>
    </source>
</evidence>
<comment type="function">
    <text evidence="1 7">May be involved in both secretory and endocytic intracellular trafficking in the endosomal/prevacuolar compartments.</text>
</comment>
<dbReference type="Proteomes" id="UP001163823">
    <property type="component" value="Chromosome 2"/>
</dbReference>
<dbReference type="GO" id="GO:0016020">
    <property type="term" value="C:membrane"/>
    <property type="evidence" value="ECO:0007669"/>
    <property type="project" value="UniProtKB-SubCell"/>
</dbReference>
<keyword evidence="5 7" id="KW-1133">Transmembrane helix</keyword>
<evidence type="ECO:0000256" key="5">
    <source>
        <dbReference type="ARBA" id="ARBA00022989"/>
    </source>
</evidence>
<gene>
    <name evidence="8" type="ORF">O6P43_003281</name>
</gene>
<evidence type="ECO:0000256" key="2">
    <source>
        <dbReference type="ARBA" id="ARBA00004127"/>
    </source>
</evidence>
<comment type="subcellular location">
    <subcellularLocation>
        <location evidence="2">Endomembrane system</location>
        <topology evidence="2">Multi-pass membrane protein</topology>
    </subcellularLocation>
    <subcellularLocation>
        <location evidence="7">Membrane</location>
        <topology evidence="7">Multi-pass membrane protein</topology>
    </subcellularLocation>
</comment>
<comment type="caution">
    <text evidence="8">The sequence shown here is derived from an EMBL/GenBank/DDBJ whole genome shotgun (WGS) entry which is preliminary data.</text>
</comment>
<dbReference type="InterPro" id="IPR004895">
    <property type="entry name" value="Prenylated_rab_accept_PRA1"/>
</dbReference>
<evidence type="ECO:0000256" key="3">
    <source>
        <dbReference type="ARBA" id="ARBA00006483"/>
    </source>
</evidence>
<dbReference type="KEGG" id="qsa:O6P43_003281"/>
<dbReference type="PANTHER" id="PTHR19317:SF81">
    <property type="entry name" value="PRA1 FAMILY PROTEIN D"/>
    <property type="match status" value="1"/>
</dbReference>
<dbReference type="AlphaFoldDB" id="A0AAD7QED5"/>
<keyword evidence="7" id="KW-0813">Transport</keyword>
<keyword evidence="9" id="KW-1185">Reference proteome</keyword>
<feature type="transmembrane region" description="Helical" evidence="7">
    <location>
        <begin position="105"/>
        <end position="125"/>
    </location>
</feature>
<dbReference type="GO" id="GO:0005794">
    <property type="term" value="C:Golgi apparatus"/>
    <property type="evidence" value="ECO:0007669"/>
    <property type="project" value="TreeGrafter"/>
</dbReference>
<evidence type="ECO:0000313" key="9">
    <source>
        <dbReference type="Proteomes" id="UP001163823"/>
    </source>
</evidence>
<evidence type="ECO:0000313" key="8">
    <source>
        <dbReference type="EMBL" id="KAJ7979939.1"/>
    </source>
</evidence>
<feature type="transmembrane region" description="Helical" evidence="7">
    <location>
        <begin position="131"/>
        <end position="148"/>
    </location>
</feature>
<accession>A0AAD7QED5</accession>
<dbReference type="Pfam" id="PF03208">
    <property type="entry name" value="PRA1"/>
    <property type="match status" value="1"/>
</dbReference>
<comment type="similarity">
    <text evidence="3 7">Belongs to the PRA1 family.</text>
</comment>
<organism evidence="8 9">
    <name type="scientific">Quillaja saponaria</name>
    <name type="common">Soap bark tree</name>
    <dbReference type="NCBI Taxonomy" id="32244"/>
    <lineage>
        <taxon>Eukaryota</taxon>
        <taxon>Viridiplantae</taxon>
        <taxon>Streptophyta</taxon>
        <taxon>Embryophyta</taxon>
        <taxon>Tracheophyta</taxon>
        <taxon>Spermatophyta</taxon>
        <taxon>Magnoliopsida</taxon>
        <taxon>eudicotyledons</taxon>
        <taxon>Gunneridae</taxon>
        <taxon>Pentapetalae</taxon>
        <taxon>rosids</taxon>
        <taxon>fabids</taxon>
        <taxon>Fabales</taxon>
        <taxon>Quillajaceae</taxon>
        <taxon>Quillaja</taxon>
    </lineage>
</organism>
<evidence type="ECO:0000256" key="4">
    <source>
        <dbReference type="ARBA" id="ARBA00022692"/>
    </source>
</evidence>
<sequence>MSTSTEFLSGFKETGQSIIATRRPWSQLLGLSALSLPSSLSDATTRITQNVTHFFFNYTLIILIIIFLSLIYQPFSMIVFLIVFVGWYFLYFSRDDPLTLFNFVIEDRIVVAGLGIFTIVSLVWMHVWVNLVVSLAIGAVLVSLHAALRGTEDLVMDDQESPYGTLLSESPGAYTLA</sequence>
<dbReference type="GO" id="GO:0005783">
    <property type="term" value="C:endoplasmic reticulum"/>
    <property type="evidence" value="ECO:0007669"/>
    <property type="project" value="TreeGrafter"/>
</dbReference>
<protein>
    <recommendedName>
        <fullName evidence="7">PRA1 family protein</fullName>
    </recommendedName>
</protein>
<dbReference type="GO" id="GO:0016192">
    <property type="term" value="P:vesicle-mediated transport"/>
    <property type="evidence" value="ECO:0007669"/>
    <property type="project" value="TreeGrafter"/>
</dbReference>
<proteinExistence type="inferred from homology"/>
<feature type="transmembrane region" description="Helical" evidence="7">
    <location>
        <begin position="54"/>
        <end position="71"/>
    </location>
</feature>
<dbReference type="PANTHER" id="PTHR19317">
    <property type="entry name" value="PRENYLATED RAB ACCEPTOR 1-RELATED"/>
    <property type="match status" value="1"/>
</dbReference>
<evidence type="ECO:0000256" key="6">
    <source>
        <dbReference type="ARBA" id="ARBA00023136"/>
    </source>
</evidence>
<evidence type="ECO:0000256" key="7">
    <source>
        <dbReference type="RuleBase" id="RU363107"/>
    </source>
</evidence>
<name>A0AAD7QED5_QUISA</name>
<keyword evidence="6 7" id="KW-0472">Membrane</keyword>